<dbReference type="Gene3D" id="3.30.70.20">
    <property type="match status" value="1"/>
</dbReference>
<dbReference type="SUPFAM" id="SSF54862">
    <property type="entry name" value="4Fe-4S ferredoxins"/>
    <property type="match status" value="1"/>
</dbReference>
<evidence type="ECO:0000256" key="4">
    <source>
        <dbReference type="ARBA" id="ARBA00022723"/>
    </source>
</evidence>
<keyword evidence="6 8" id="KW-0408">Iron</keyword>
<gene>
    <name evidence="10" type="ORF">SAMN05216352_11526</name>
</gene>
<dbReference type="InterPro" id="IPR001080">
    <property type="entry name" value="3Fe4S_ferredoxin"/>
</dbReference>
<dbReference type="AlphaFoldDB" id="A0A1G8PLC9"/>
<name>A0A1G8PLC9_9BACI</name>
<keyword evidence="5 8" id="KW-0249">Electron transport</keyword>
<evidence type="ECO:0000256" key="3">
    <source>
        <dbReference type="ARBA" id="ARBA00022485"/>
    </source>
</evidence>
<organism evidence="10 11">
    <name type="scientific">Alteribacillus bidgolensis</name>
    <dbReference type="NCBI Taxonomy" id="930129"/>
    <lineage>
        <taxon>Bacteria</taxon>
        <taxon>Bacillati</taxon>
        <taxon>Bacillota</taxon>
        <taxon>Bacilli</taxon>
        <taxon>Bacillales</taxon>
        <taxon>Bacillaceae</taxon>
        <taxon>Alteribacillus</taxon>
    </lineage>
</organism>
<dbReference type="GO" id="GO:0009055">
    <property type="term" value="F:electron transfer activity"/>
    <property type="evidence" value="ECO:0007669"/>
    <property type="project" value="UniProtKB-UniRule"/>
</dbReference>
<proteinExistence type="predicted"/>
<comment type="cofactor">
    <cofactor evidence="1">
        <name>[4Fe-4S] cluster</name>
        <dbReference type="ChEBI" id="CHEBI:49883"/>
    </cofactor>
</comment>
<keyword evidence="11" id="KW-1185">Reference proteome</keyword>
<evidence type="ECO:0000256" key="6">
    <source>
        <dbReference type="ARBA" id="ARBA00023004"/>
    </source>
</evidence>
<reference evidence="10 11" key="1">
    <citation type="submission" date="2016-10" db="EMBL/GenBank/DDBJ databases">
        <authorList>
            <person name="de Groot N.N."/>
        </authorList>
    </citation>
    <scope>NUCLEOTIDE SEQUENCE [LARGE SCALE GENOMIC DNA]</scope>
    <source>
        <strain evidence="11">P4B,CCM 7963,CECT 7998,DSM 25260,IBRC-M 10614,KCTC 13821</strain>
    </source>
</reference>
<dbReference type="PRINTS" id="PR00352">
    <property type="entry name" value="3FE4SFRDOXIN"/>
</dbReference>
<keyword evidence="4 8" id="KW-0479">Metal-binding</keyword>
<sequence length="83" mass="9077">MGVEKYTKVDKATCIACGICGEIAPDIFDYDESGFSYSILDENEGVIPIPTEFEDDVDEAAEECPTGSIKTAERPFISRCMAK</sequence>
<evidence type="ECO:0000256" key="2">
    <source>
        <dbReference type="ARBA" id="ARBA00022448"/>
    </source>
</evidence>
<accession>A0A1G8PLC9</accession>
<dbReference type="PANTHER" id="PTHR39163:SF1">
    <property type="entry name" value="FERREDOXIN"/>
    <property type="match status" value="1"/>
</dbReference>
<evidence type="ECO:0000256" key="1">
    <source>
        <dbReference type="ARBA" id="ARBA00001966"/>
    </source>
</evidence>
<dbReference type="RefSeq" id="WP_425427987.1">
    <property type="nucleotide sequence ID" value="NZ_FNDU01000015.1"/>
</dbReference>
<evidence type="ECO:0000313" key="11">
    <source>
        <dbReference type="Proteomes" id="UP000199017"/>
    </source>
</evidence>
<feature type="domain" description="4Fe-4S ferredoxin-type" evidence="9">
    <location>
        <begin position="5"/>
        <end position="33"/>
    </location>
</feature>
<keyword evidence="3" id="KW-0004">4Fe-4S</keyword>
<dbReference type="Proteomes" id="UP000199017">
    <property type="component" value="Unassembled WGS sequence"/>
</dbReference>
<keyword evidence="2 8" id="KW-0813">Transport</keyword>
<dbReference type="InterPro" id="IPR052395">
    <property type="entry name" value="ET_Ferredoxin"/>
</dbReference>
<dbReference type="GO" id="GO:0051539">
    <property type="term" value="F:4 iron, 4 sulfur cluster binding"/>
    <property type="evidence" value="ECO:0007669"/>
    <property type="project" value="UniProtKB-KW"/>
</dbReference>
<dbReference type="STRING" id="930129.SAMN05216352_11526"/>
<protein>
    <recommendedName>
        <fullName evidence="8">Ferredoxin</fullName>
    </recommendedName>
</protein>
<evidence type="ECO:0000256" key="7">
    <source>
        <dbReference type="ARBA" id="ARBA00023014"/>
    </source>
</evidence>
<keyword evidence="7 8" id="KW-0411">Iron-sulfur</keyword>
<dbReference type="EMBL" id="FNDU01000015">
    <property type="protein sequence ID" value="SDI93303.1"/>
    <property type="molecule type" value="Genomic_DNA"/>
</dbReference>
<evidence type="ECO:0000256" key="5">
    <source>
        <dbReference type="ARBA" id="ARBA00022982"/>
    </source>
</evidence>
<dbReference type="PANTHER" id="PTHR39163">
    <property type="entry name" value="FERREDOXIN"/>
    <property type="match status" value="1"/>
</dbReference>
<dbReference type="PROSITE" id="PS51379">
    <property type="entry name" value="4FE4S_FER_2"/>
    <property type="match status" value="1"/>
</dbReference>
<comment type="function">
    <text evidence="8">Ferredoxins are iron-sulfur proteins that transfer electrons in a wide variety of metabolic reactions.</text>
</comment>
<evidence type="ECO:0000259" key="9">
    <source>
        <dbReference type="PROSITE" id="PS51379"/>
    </source>
</evidence>
<evidence type="ECO:0000256" key="8">
    <source>
        <dbReference type="RuleBase" id="RU368020"/>
    </source>
</evidence>
<evidence type="ECO:0000313" key="10">
    <source>
        <dbReference type="EMBL" id="SDI93303.1"/>
    </source>
</evidence>
<dbReference type="Pfam" id="PF13370">
    <property type="entry name" value="Fer4_13"/>
    <property type="match status" value="1"/>
</dbReference>
<dbReference type="InterPro" id="IPR017896">
    <property type="entry name" value="4Fe4S_Fe-S-bd"/>
</dbReference>
<dbReference type="GO" id="GO:0005506">
    <property type="term" value="F:iron ion binding"/>
    <property type="evidence" value="ECO:0007669"/>
    <property type="project" value="UniProtKB-UniRule"/>
</dbReference>